<accession>A0A1B1YF93</accession>
<dbReference type="Pfam" id="PF01790">
    <property type="entry name" value="LGT"/>
    <property type="match status" value="1"/>
</dbReference>
<dbReference type="GO" id="GO:0005886">
    <property type="term" value="C:plasma membrane"/>
    <property type="evidence" value="ECO:0007669"/>
    <property type="project" value="UniProtKB-SubCell"/>
</dbReference>
<comment type="subcellular location">
    <subcellularLocation>
        <location evidence="7">Cell membrane</location>
        <topology evidence="7">Multi-pass membrane protein</topology>
    </subcellularLocation>
</comment>
<dbReference type="Proteomes" id="UP000092971">
    <property type="component" value="Chromosome"/>
</dbReference>
<feature type="transmembrane region" description="Helical" evidence="7">
    <location>
        <begin position="128"/>
        <end position="146"/>
    </location>
</feature>
<feature type="transmembrane region" description="Helical" evidence="7">
    <location>
        <begin position="192"/>
        <end position="210"/>
    </location>
</feature>
<evidence type="ECO:0000256" key="5">
    <source>
        <dbReference type="ARBA" id="ARBA00022989"/>
    </source>
</evidence>
<proteinExistence type="inferred from homology"/>
<feature type="transmembrane region" description="Helical" evidence="7">
    <location>
        <begin position="96"/>
        <end position="116"/>
    </location>
</feature>
<comment type="function">
    <text evidence="7">Catalyzes the transfer of the diacylglyceryl group from phosphatidylglycerol to the sulfhydryl group of the N-terminal cysteine of a prolipoprotein, the first step in the formation of mature lipoproteins.</text>
</comment>
<gene>
    <name evidence="7" type="primary">lgt</name>
    <name evidence="9" type="ORF">CSTERTH_10540</name>
</gene>
<dbReference type="AlphaFoldDB" id="A0A1B1YF93"/>
<dbReference type="UniPathway" id="UPA00664"/>
<evidence type="ECO:0000256" key="1">
    <source>
        <dbReference type="ARBA" id="ARBA00007150"/>
    </source>
</evidence>
<comment type="catalytic activity">
    <reaction evidence="7">
        <text>L-cysteinyl-[prolipoprotein] + a 1,2-diacyl-sn-glycero-3-phospho-(1'-sn-glycerol) = an S-1,2-diacyl-sn-glyceryl-L-cysteinyl-[prolipoprotein] + sn-glycerol 1-phosphate + H(+)</text>
        <dbReference type="Rhea" id="RHEA:56712"/>
        <dbReference type="Rhea" id="RHEA-COMP:14679"/>
        <dbReference type="Rhea" id="RHEA-COMP:14680"/>
        <dbReference type="ChEBI" id="CHEBI:15378"/>
        <dbReference type="ChEBI" id="CHEBI:29950"/>
        <dbReference type="ChEBI" id="CHEBI:57685"/>
        <dbReference type="ChEBI" id="CHEBI:64716"/>
        <dbReference type="ChEBI" id="CHEBI:140658"/>
        <dbReference type="EC" id="2.5.1.145"/>
    </reaction>
</comment>
<keyword evidence="2 7" id="KW-1003">Cell membrane</keyword>
<comment type="similarity">
    <text evidence="1 7">Belongs to the Lgt family.</text>
</comment>
<organism evidence="9 10">
    <name type="scientific">Thermoclostridium stercorarium subsp. thermolacticum DSM 2910</name>
    <dbReference type="NCBI Taxonomy" id="1121336"/>
    <lineage>
        <taxon>Bacteria</taxon>
        <taxon>Bacillati</taxon>
        <taxon>Bacillota</taxon>
        <taxon>Clostridia</taxon>
        <taxon>Eubacteriales</taxon>
        <taxon>Oscillospiraceae</taxon>
        <taxon>Thermoclostridium</taxon>
    </lineage>
</organism>
<dbReference type="PANTHER" id="PTHR30589:SF0">
    <property type="entry name" value="PHOSPHATIDYLGLYCEROL--PROLIPOPROTEIN DIACYLGLYCERYL TRANSFERASE"/>
    <property type="match status" value="1"/>
</dbReference>
<dbReference type="GO" id="GO:0042158">
    <property type="term" value="P:lipoprotein biosynthetic process"/>
    <property type="evidence" value="ECO:0007669"/>
    <property type="project" value="UniProtKB-UniRule"/>
</dbReference>
<keyword evidence="3 7" id="KW-0808">Transferase</keyword>
<keyword evidence="4 7" id="KW-0812">Transmembrane</keyword>
<feature type="transmembrane region" description="Helical" evidence="7">
    <location>
        <begin position="59"/>
        <end position="81"/>
    </location>
</feature>
<protein>
    <recommendedName>
        <fullName evidence="7">Phosphatidylglycerol--prolipoprotein diacylglyceryl transferase</fullName>
        <ecNumber evidence="7">2.5.1.145</ecNumber>
    </recommendedName>
</protein>
<dbReference type="EMBL" id="CP014672">
    <property type="protein sequence ID" value="ANW99434.1"/>
    <property type="molecule type" value="Genomic_DNA"/>
</dbReference>
<evidence type="ECO:0000256" key="6">
    <source>
        <dbReference type="ARBA" id="ARBA00023136"/>
    </source>
</evidence>
<name>A0A1B1YF93_THEST</name>
<dbReference type="EC" id="2.5.1.145" evidence="7"/>
<evidence type="ECO:0000313" key="9">
    <source>
        <dbReference type="EMBL" id="ANW99434.1"/>
    </source>
</evidence>
<feature type="region of interest" description="Disordered" evidence="8">
    <location>
        <begin position="295"/>
        <end position="349"/>
    </location>
</feature>
<dbReference type="InterPro" id="IPR001640">
    <property type="entry name" value="Lgt"/>
</dbReference>
<keyword evidence="9" id="KW-0449">Lipoprotein</keyword>
<dbReference type="NCBIfam" id="TIGR00544">
    <property type="entry name" value="lgt"/>
    <property type="match status" value="1"/>
</dbReference>
<sequence length="349" mass="39180">MHYISFPKLGIEINLDPVAFSVGPINIYWYGIITALAFLVIIIGVLRNSEKYGLKQDDLIDLILITTPVGIICARIFYVLVNWGYYKNNLSEVYKIWHGGLAIYGGVIGGIFTIYLFCRIRRINTLKLLDHIVVYLVLGQVIGRWGNFVNQELFGPNTDLPWGMTGDIIKSTVAGSPSQFPGVDPELPVHPLFLYESLWNLVAFFVLLWFRKRKKLDGEVFSLYMISYGLARFVIDSLRFDLKIGNVNVNRVIGFLFAVTFIIVFTVRRVRLKNGVADEEYQPSVYRQIIAEIEDKSPENDLSPDDQTEISDKESEPSDSDIPITGDDTASSGDSGAENNENSGSGGEE</sequence>
<keyword evidence="6 7" id="KW-0472">Membrane</keyword>
<feature type="transmembrane region" description="Helical" evidence="7">
    <location>
        <begin position="252"/>
        <end position="270"/>
    </location>
</feature>
<dbReference type="GO" id="GO:0008961">
    <property type="term" value="F:phosphatidylglycerol-prolipoprotein diacylglyceryl transferase activity"/>
    <property type="evidence" value="ECO:0007669"/>
    <property type="project" value="UniProtKB-UniRule"/>
</dbReference>
<dbReference type="RefSeq" id="WP_015359831.1">
    <property type="nucleotide sequence ID" value="NZ_CP014672.1"/>
</dbReference>
<dbReference type="PANTHER" id="PTHR30589">
    <property type="entry name" value="PROLIPOPROTEIN DIACYLGLYCERYL TRANSFERASE"/>
    <property type="match status" value="1"/>
</dbReference>
<dbReference type="PROSITE" id="PS01311">
    <property type="entry name" value="LGT"/>
    <property type="match status" value="1"/>
</dbReference>
<feature type="transmembrane region" description="Helical" evidence="7">
    <location>
        <begin position="222"/>
        <end position="240"/>
    </location>
</feature>
<comment type="pathway">
    <text evidence="7">Protein modification; lipoprotein biosynthesis (diacylglyceryl transfer).</text>
</comment>
<dbReference type="OrthoDB" id="871140at2"/>
<feature type="compositionally biased region" description="Low complexity" evidence="8">
    <location>
        <begin position="331"/>
        <end position="343"/>
    </location>
</feature>
<evidence type="ECO:0000256" key="4">
    <source>
        <dbReference type="ARBA" id="ARBA00022692"/>
    </source>
</evidence>
<dbReference type="HAMAP" id="MF_01147">
    <property type="entry name" value="Lgt"/>
    <property type="match status" value="1"/>
</dbReference>
<reference evidence="9 10" key="1">
    <citation type="submission" date="2016-02" db="EMBL/GenBank/DDBJ databases">
        <title>Comparison of Clostridium stercorarium subspecies using comparative genomics and transcriptomics.</title>
        <authorList>
            <person name="Schellenberg J."/>
            <person name="Thallinger G."/>
            <person name="Levin D.B."/>
            <person name="Zhang X."/>
            <person name="Alvare G."/>
            <person name="Fristensky B."/>
            <person name="Sparling R."/>
        </authorList>
    </citation>
    <scope>NUCLEOTIDE SEQUENCE [LARGE SCALE GENOMIC DNA]</scope>
    <source>
        <strain evidence="9 10">DSM 2910</strain>
    </source>
</reference>
<feature type="binding site" evidence="7">
    <location>
        <position position="144"/>
    </location>
    <ligand>
        <name>a 1,2-diacyl-sn-glycero-3-phospho-(1'-sn-glycerol)</name>
        <dbReference type="ChEBI" id="CHEBI:64716"/>
    </ligand>
</feature>
<evidence type="ECO:0000256" key="8">
    <source>
        <dbReference type="SAM" id="MobiDB-lite"/>
    </source>
</evidence>
<evidence type="ECO:0000256" key="7">
    <source>
        <dbReference type="HAMAP-Rule" id="MF_01147"/>
    </source>
</evidence>
<evidence type="ECO:0000256" key="3">
    <source>
        <dbReference type="ARBA" id="ARBA00022679"/>
    </source>
</evidence>
<feature type="transmembrane region" description="Helical" evidence="7">
    <location>
        <begin position="27"/>
        <end position="47"/>
    </location>
</feature>
<evidence type="ECO:0000256" key="2">
    <source>
        <dbReference type="ARBA" id="ARBA00022475"/>
    </source>
</evidence>
<evidence type="ECO:0000313" key="10">
    <source>
        <dbReference type="Proteomes" id="UP000092971"/>
    </source>
</evidence>
<keyword evidence="5 7" id="KW-1133">Transmembrane helix</keyword>